<protein>
    <submittedName>
        <fullName evidence="1">Uncharacterized protein</fullName>
    </submittedName>
</protein>
<sequence>MLGTTLEDACYAMSWSAKRKLIDKTVNFSAQLFRLRAPSIGNTYRSADTADIPNDLQCPAIPENKVGRIVSMPFFRNDHLSLNIPRGPFSTSREWLAASLAIKKYDYDRIAQQHRAREADWRS</sequence>
<comment type="caution">
    <text evidence="1">The sequence shown here is derived from an EMBL/GenBank/DDBJ whole genome shotgun (WGS) entry which is preliminary data.</text>
</comment>
<proteinExistence type="predicted"/>
<keyword evidence="2" id="KW-1185">Reference proteome</keyword>
<dbReference type="Proteomes" id="UP001590951">
    <property type="component" value="Unassembled WGS sequence"/>
</dbReference>
<name>A0ABR4B1A1_9LECA</name>
<organism evidence="1 2">
    <name type="scientific">Lepraria finkii</name>
    <dbReference type="NCBI Taxonomy" id="1340010"/>
    <lineage>
        <taxon>Eukaryota</taxon>
        <taxon>Fungi</taxon>
        <taxon>Dikarya</taxon>
        <taxon>Ascomycota</taxon>
        <taxon>Pezizomycotina</taxon>
        <taxon>Lecanoromycetes</taxon>
        <taxon>OSLEUM clade</taxon>
        <taxon>Lecanoromycetidae</taxon>
        <taxon>Lecanorales</taxon>
        <taxon>Lecanorineae</taxon>
        <taxon>Stereocaulaceae</taxon>
        <taxon>Lepraria</taxon>
    </lineage>
</organism>
<dbReference type="EMBL" id="JBHFEH010000034">
    <property type="protein sequence ID" value="KAL2051505.1"/>
    <property type="molecule type" value="Genomic_DNA"/>
</dbReference>
<gene>
    <name evidence="1" type="ORF">ABVK25_008167</name>
</gene>
<accession>A0ABR4B1A1</accession>
<reference evidence="1 2" key="1">
    <citation type="submission" date="2024-09" db="EMBL/GenBank/DDBJ databases">
        <title>Rethinking Asexuality: The Enigmatic Case of Functional Sexual Genes in Lepraria (Stereocaulaceae).</title>
        <authorList>
            <person name="Doellman M."/>
            <person name="Sun Y."/>
            <person name="Barcenas-Pena A."/>
            <person name="Lumbsch H.T."/>
            <person name="Grewe F."/>
        </authorList>
    </citation>
    <scope>NUCLEOTIDE SEQUENCE [LARGE SCALE GENOMIC DNA]</scope>
    <source>
        <strain evidence="1 2">Grewe 0041</strain>
    </source>
</reference>
<evidence type="ECO:0000313" key="1">
    <source>
        <dbReference type="EMBL" id="KAL2051505.1"/>
    </source>
</evidence>
<evidence type="ECO:0000313" key="2">
    <source>
        <dbReference type="Proteomes" id="UP001590951"/>
    </source>
</evidence>